<dbReference type="Gene3D" id="3.40.50.1820">
    <property type="entry name" value="alpha/beta hydrolase"/>
    <property type="match status" value="1"/>
</dbReference>
<dbReference type="EMBL" id="FNKP01000003">
    <property type="protein sequence ID" value="SDR51382.1"/>
    <property type="molecule type" value="Genomic_DNA"/>
</dbReference>
<dbReference type="Proteomes" id="UP000183487">
    <property type="component" value="Unassembled WGS sequence"/>
</dbReference>
<sequence>MDAVQFAPPSAFLLALEPLRAISDYFAGLTASSTSLPRGDGHPVLFFPGLGSDGTATKAMRERLCGLDYDVHDWDQGVNQWPEDNLDGFLDRPATQLIRLHARNERHVSLIGWSLGGVYARELGKRHPQLVRQIITLATPFADQPNSTHAGWLLTLLNGGVSPLDGAQISQLSIVPNVRCTSVYSISDGLVGWEGCVSTASEYHRNVAVENVSHWGMLHSPEVLQVVAGLLAEPQHSPACDFLEKSVALVF</sequence>
<keyword evidence="2" id="KW-1185">Reference proteome</keyword>
<organism evidence="1 2">
    <name type="scientific">Paraburkholderia fungorum</name>
    <dbReference type="NCBI Taxonomy" id="134537"/>
    <lineage>
        <taxon>Bacteria</taxon>
        <taxon>Pseudomonadati</taxon>
        <taxon>Pseudomonadota</taxon>
        <taxon>Betaproteobacteria</taxon>
        <taxon>Burkholderiales</taxon>
        <taxon>Burkholderiaceae</taxon>
        <taxon>Paraburkholderia</taxon>
    </lineage>
</organism>
<proteinExistence type="predicted"/>
<gene>
    <name evidence="1" type="ORF">SAMN05443245_6912</name>
</gene>
<dbReference type="InterPro" id="IPR029058">
    <property type="entry name" value="AB_hydrolase_fold"/>
</dbReference>
<dbReference type="SUPFAM" id="SSF53474">
    <property type="entry name" value="alpha/beta-Hydrolases"/>
    <property type="match status" value="1"/>
</dbReference>
<dbReference type="OrthoDB" id="345573at2"/>
<evidence type="ECO:0000313" key="1">
    <source>
        <dbReference type="EMBL" id="SDR51382.1"/>
    </source>
</evidence>
<reference evidence="2" key="1">
    <citation type="submission" date="2016-10" db="EMBL/GenBank/DDBJ databases">
        <authorList>
            <person name="Varghese N."/>
        </authorList>
    </citation>
    <scope>NUCLEOTIDE SEQUENCE [LARGE SCALE GENOMIC DNA]</scope>
    <source>
        <strain evidence="2">GAS106B</strain>
    </source>
</reference>
<name>A0A1H1JN62_9BURK</name>
<dbReference type="RefSeq" id="WP_074772286.1">
    <property type="nucleotide sequence ID" value="NZ_FNKP01000003.1"/>
</dbReference>
<evidence type="ECO:0000313" key="2">
    <source>
        <dbReference type="Proteomes" id="UP000183487"/>
    </source>
</evidence>
<evidence type="ECO:0008006" key="3">
    <source>
        <dbReference type="Google" id="ProtNLM"/>
    </source>
</evidence>
<protein>
    <recommendedName>
        <fullName evidence="3">Alpha/beta hydrolase</fullName>
    </recommendedName>
</protein>
<accession>A0A1H1JN62</accession>
<dbReference type="AlphaFoldDB" id="A0A1H1JN62"/>